<protein>
    <submittedName>
        <fullName evidence="1">6580_t:CDS:1</fullName>
    </submittedName>
</protein>
<evidence type="ECO:0000313" key="1">
    <source>
        <dbReference type="EMBL" id="CAG8665600.1"/>
    </source>
</evidence>
<sequence>KKKEERKNLRHVLTSFTDIDYSSLRLSQLVETISKKPIPPHVKALTLEMCVNDRNDEEVEVPYVRLVIRK</sequence>
<comment type="caution">
    <text evidence="1">The sequence shown here is derived from an EMBL/GenBank/DDBJ whole genome shotgun (WGS) entry which is preliminary data.</text>
</comment>
<feature type="non-terminal residue" evidence="1">
    <location>
        <position position="1"/>
    </location>
</feature>
<accession>A0ACA9NN46</accession>
<organism evidence="1 2">
    <name type="scientific">Racocetra persica</name>
    <dbReference type="NCBI Taxonomy" id="160502"/>
    <lineage>
        <taxon>Eukaryota</taxon>
        <taxon>Fungi</taxon>
        <taxon>Fungi incertae sedis</taxon>
        <taxon>Mucoromycota</taxon>
        <taxon>Glomeromycotina</taxon>
        <taxon>Glomeromycetes</taxon>
        <taxon>Diversisporales</taxon>
        <taxon>Gigasporaceae</taxon>
        <taxon>Racocetra</taxon>
    </lineage>
</organism>
<name>A0ACA9NN46_9GLOM</name>
<evidence type="ECO:0000313" key="2">
    <source>
        <dbReference type="Proteomes" id="UP000789920"/>
    </source>
</evidence>
<keyword evidence="2" id="KW-1185">Reference proteome</keyword>
<dbReference type="EMBL" id="CAJVQC010015296">
    <property type="protein sequence ID" value="CAG8665600.1"/>
    <property type="molecule type" value="Genomic_DNA"/>
</dbReference>
<dbReference type="Proteomes" id="UP000789920">
    <property type="component" value="Unassembled WGS sequence"/>
</dbReference>
<reference evidence="1" key="1">
    <citation type="submission" date="2021-06" db="EMBL/GenBank/DDBJ databases">
        <authorList>
            <person name="Kallberg Y."/>
            <person name="Tangrot J."/>
            <person name="Rosling A."/>
        </authorList>
    </citation>
    <scope>NUCLEOTIDE SEQUENCE</scope>
    <source>
        <strain evidence="1">MA461A</strain>
    </source>
</reference>
<gene>
    <name evidence="1" type="ORF">RPERSI_LOCUS8456</name>
</gene>
<proteinExistence type="predicted"/>